<dbReference type="Proteomes" id="UP000034805">
    <property type="component" value="Unassembled WGS sequence"/>
</dbReference>
<dbReference type="InterPro" id="IPR001828">
    <property type="entry name" value="ANF_lig-bd_rcpt"/>
</dbReference>
<dbReference type="PANTHER" id="PTHR24061">
    <property type="entry name" value="CALCIUM-SENSING RECEPTOR-RELATED"/>
    <property type="match status" value="1"/>
</dbReference>
<evidence type="ECO:0000256" key="2">
    <source>
        <dbReference type="ARBA" id="ARBA00022475"/>
    </source>
</evidence>
<feature type="domain" description="G-protein coupled receptors family 3 profile" evidence="12">
    <location>
        <begin position="1"/>
        <end position="221"/>
    </location>
</feature>
<gene>
    <name evidence="13" type="ORF">Z043_122514</name>
</gene>
<keyword evidence="9" id="KW-0325">Glycoprotein</keyword>
<evidence type="ECO:0000259" key="12">
    <source>
        <dbReference type="PROSITE" id="PS50259"/>
    </source>
</evidence>
<dbReference type="PRINTS" id="PR00248">
    <property type="entry name" value="GPCRMGR"/>
</dbReference>
<dbReference type="EMBL" id="JARO02011976">
    <property type="protein sequence ID" value="KPP59554.1"/>
    <property type="molecule type" value="Genomic_DNA"/>
</dbReference>
<evidence type="ECO:0000256" key="9">
    <source>
        <dbReference type="ARBA" id="ARBA00023180"/>
    </source>
</evidence>
<dbReference type="InterPro" id="IPR028082">
    <property type="entry name" value="Peripla_BP_I"/>
</dbReference>
<protein>
    <submittedName>
        <fullName evidence="13">Extracellular calcium-sensing receptor-like</fullName>
    </submittedName>
</protein>
<comment type="caution">
    <text evidence="13">The sequence shown here is derived from an EMBL/GenBank/DDBJ whole genome shotgun (WGS) entry which is preliminary data.</text>
</comment>
<keyword evidence="7 11" id="KW-0472">Membrane</keyword>
<evidence type="ECO:0000256" key="10">
    <source>
        <dbReference type="ARBA" id="ARBA00023224"/>
    </source>
</evidence>
<feature type="transmembrane region" description="Helical" evidence="11">
    <location>
        <begin position="115"/>
        <end position="140"/>
    </location>
</feature>
<feature type="transmembrane region" description="Helical" evidence="11">
    <location>
        <begin position="71"/>
        <end position="95"/>
    </location>
</feature>
<feature type="transmembrane region" description="Helical" evidence="11">
    <location>
        <begin position="6"/>
        <end position="24"/>
    </location>
</feature>
<dbReference type="AlphaFoldDB" id="A0A0P7TFI3"/>
<evidence type="ECO:0000313" key="13">
    <source>
        <dbReference type="EMBL" id="KPP59554.1"/>
    </source>
</evidence>
<keyword evidence="4" id="KW-0732">Signal</keyword>
<organism evidence="13 14">
    <name type="scientific">Scleropages formosus</name>
    <name type="common">Asian bonytongue</name>
    <name type="synonym">Osteoglossum formosum</name>
    <dbReference type="NCBI Taxonomy" id="113540"/>
    <lineage>
        <taxon>Eukaryota</taxon>
        <taxon>Metazoa</taxon>
        <taxon>Chordata</taxon>
        <taxon>Craniata</taxon>
        <taxon>Vertebrata</taxon>
        <taxon>Euteleostomi</taxon>
        <taxon>Actinopterygii</taxon>
        <taxon>Neopterygii</taxon>
        <taxon>Teleostei</taxon>
        <taxon>Osteoglossocephala</taxon>
        <taxon>Osteoglossomorpha</taxon>
        <taxon>Osteoglossiformes</taxon>
        <taxon>Osteoglossidae</taxon>
        <taxon>Scleropages</taxon>
    </lineage>
</organism>
<dbReference type="GO" id="GO:0004930">
    <property type="term" value="F:G protein-coupled receptor activity"/>
    <property type="evidence" value="ECO:0007669"/>
    <property type="project" value="UniProtKB-KW"/>
</dbReference>
<keyword evidence="10" id="KW-0807">Transducer</keyword>
<keyword evidence="6" id="KW-0297">G-protein coupled receptor</keyword>
<evidence type="ECO:0000256" key="1">
    <source>
        <dbReference type="ARBA" id="ARBA00004651"/>
    </source>
</evidence>
<evidence type="ECO:0000256" key="3">
    <source>
        <dbReference type="ARBA" id="ARBA00022692"/>
    </source>
</evidence>
<dbReference type="Gene3D" id="3.40.50.2300">
    <property type="match status" value="2"/>
</dbReference>
<proteinExistence type="predicted"/>
<evidence type="ECO:0000256" key="11">
    <source>
        <dbReference type="SAM" id="Phobius"/>
    </source>
</evidence>
<dbReference type="GO" id="GO:0005886">
    <property type="term" value="C:plasma membrane"/>
    <property type="evidence" value="ECO:0007669"/>
    <property type="project" value="UniProtKB-SubCell"/>
</dbReference>
<sequence>MGLTLTVISVVGACLTAAILLVFIRHRNTPIVRVNNSELSFFILLSLILCFLCALLFIGEPTVWSCMLRHTAFSITFSLCISCILGKTLVVLAAFTATRPGNNIMKWLGPKQQRVIIFACTLVQVLICSVWLIAAPPFPFKNTQYSRSKIILECSVGSDWAFWSVLGYIGLLACLCFVLAFLARKLPGNFNEANHGQTNSISASSCILQGLFEPSFLANGHFMIGGLFPLHYRVEMSYWNYTQKPSYEIYDSCATHVGGQRAILAALNGPEEAQSAMCSGTAPLLVVIGDSGSSQSIVVSGTLQPFRIPMISYFSTCSCLSDRKKYPTFFRVIPSDDYQVKAITRLLLQFGWKWVGMIAEDDDYGRYALQGLLREFRNIGVCLAYYEMIPKVYNQRRIHEILRVMKQSTAKVVIAFAGEGELYPLLKEYMDQNITGIQWIASEAWVTASIFTGSHFYPFLGGTIGFSVRQGKIPGLKDYLLTVNPLRHPKNALVQELWGVLYGCFLQTPNGTSQNFPQLPACTGQEPLLDTVYVDTSNLRLSYCVYKAVYAIAYSLHNLISCEPGKGPFQNSSCADPANLYPWQMQQYLQEVSFIISGEEVNFDEKGDSVPSYDLINWQRDTSGKIQFINVGMFDGAKDAGKELFIKEDAIVWTGNKSQARCSHTRLSIRLHVMGFNSNIQLRSLTALDTWLCSLLSRCWCLCAVTAVLQDPGRLFVVGSLSAALTVYHVTMARLVIR</sequence>
<keyword evidence="5 11" id="KW-1133">Transmembrane helix</keyword>
<reference evidence="13 14" key="1">
    <citation type="submission" date="2015-08" db="EMBL/GenBank/DDBJ databases">
        <title>The genome of the Asian arowana (Scleropages formosus).</title>
        <authorList>
            <person name="Tan M.H."/>
            <person name="Gan H.M."/>
            <person name="Croft L.J."/>
            <person name="Austin C.M."/>
        </authorList>
    </citation>
    <scope>NUCLEOTIDE SEQUENCE [LARGE SCALE GENOMIC DNA]</scope>
    <source>
        <strain evidence="13">Aro1</strain>
    </source>
</reference>
<dbReference type="Pfam" id="PF01094">
    <property type="entry name" value="ANF_receptor"/>
    <property type="match status" value="1"/>
</dbReference>
<keyword evidence="3 11" id="KW-0812">Transmembrane</keyword>
<evidence type="ECO:0000313" key="14">
    <source>
        <dbReference type="Proteomes" id="UP000034805"/>
    </source>
</evidence>
<dbReference type="SUPFAM" id="SSF53822">
    <property type="entry name" value="Periplasmic binding protein-like I"/>
    <property type="match status" value="1"/>
</dbReference>
<dbReference type="PANTHER" id="PTHR24061:SF504">
    <property type="entry name" value="EXTRACELLULAR CALCIUM-SENSING RECEPTOR ISOFORM X2-RELATED"/>
    <property type="match status" value="1"/>
</dbReference>
<dbReference type="InterPro" id="IPR000068">
    <property type="entry name" value="GPCR_3_Ca_sens_rcpt-rel"/>
</dbReference>
<feature type="transmembrane region" description="Helical" evidence="11">
    <location>
        <begin position="160"/>
        <end position="182"/>
    </location>
</feature>
<evidence type="ECO:0000256" key="6">
    <source>
        <dbReference type="ARBA" id="ARBA00023040"/>
    </source>
</evidence>
<dbReference type="Pfam" id="PF00003">
    <property type="entry name" value="7tm_3"/>
    <property type="match status" value="1"/>
</dbReference>
<dbReference type="InterPro" id="IPR017978">
    <property type="entry name" value="GPCR_3_C"/>
</dbReference>
<dbReference type="InterPro" id="IPR004073">
    <property type="entry name" value="GPCR_3_vmron_rcpt_2"/>
</dbReference>
<comment type="subcellular location">
    <subcellularLocation>
        <location evidence="1">Cell membrane</location>
        <topology evidence="1">Multi-pass membrane protein</topology>
    </subcellularLocation>
</comment>
<feature type="non-terminal residue" evidence="13">
    <location>
        <position position="738"/>
    </location>
</feature>
<dbReference type="PRINTS" id="PR01535">
    <property type="entry name" value="VOMERONASL2R"/>
</dbReference>
<evidence type="ECO:0000256" key="5">
    <source>
        <dbReference type="ARBA" id="ARBA00022989"/>
    </source>
</evidence>
<name>A0A0P7TFI3_SCLFO</name>
<feature type="transmembrane region" description="Helical" evidence="11">
    <location>
        <begin position="715"/>
        <end position="737"/>
    </location>
</feature>
<evidence type="ECO:0000256" key="4">
    <source>
        <dbReference type="ARBA" id="ARBA00022729"/>
    </source>
</evidence>
<dbReference type="FunFam" id="3.40.50.2300:FF:000016">
    <property type="entry name" value="Taste 1 receptor member 2"/>
    <property type="match status" value="1"/>
</dbReference>
<accession>A0A0P7TFI3</accession>
<dbReference type="InterPro" id="IPR000337">
    <property type="entry name" value="GPCR_3"/>
</dbReference>
<evidence type="ECO:0000256" key="7">
    <source>
        <dbReference type="ARBA" id="ARBA00023136"/>
    </source>
</evidence>
<keyword evidence="8 13" id="KW-0675">Receptor</keyword>
<feature type="transmembrane region" description="Helical" evidence="11">
    <location>
        <begin position="39"/>
        <end position="59"/>
    </location>
</feature>
<dbReference type="PROSITE" id="PS50259">
    <property type="entry name" value="G_PROTEIN_RECEP_F3_4"/>
    <property type="match status" value="1"/>
</dbReference>
<keyword evidence="2" id="KW-1003">Cell membrane</keyword>
<evidence type="ECO:0000256" key="8">
    <source>
        <dbReference type="ARBA" id="ARBA00023170"/>
    </source>
</evidence>